<dbReference type="HAMAP" id="MF_01216">
    <property type="entry name" value="Azoreductase_type1"/>
    <property type="match status" value="1"/>
</dbReference>
<dbReference type="GO" id="GO:0016652">
    <property type="term" value="F:oxidoreductase activity, acting on NAD(P)H as acceptor"/>
    <property type="evidence" value="ECO:0007669"/>
    <property type="project" value="UniProtKB-UniRule"/>
</dbReference>
<feature type="binding site" evidence="6">
    <location>
        <begin position="15"/>
        <end position="17"/>
    </location>
    <ligand>
        <name>FMN</name>
        <dbReference type="ChEBI" id="CHEBI:58210"/>
    </ligand>
</feature>
<feature type="binding site" evidence="6">
    <location>
        <position position="9"/>
    </location>
    <ligand>
        <name>FMN</name>
        <dbReference type="ChEBI" id="CHEBI:58210"/>
    </ligand>
</feature>
<dbReference type="EMBL" id="VNHX01000016">
    <property type="protein sequence ID" value="TYP92434.1"/>
    <property type="molecule type" value="Genomic_DNA"/>
</dbReference>
<accession>A0A5S5DA79</accession>
<name>A0A5S5DA79_9SPHI</name>
<feature type="domain" description="Flavodoxin-like fold" evidence="7">
    <location>
        <begin position="1"/>
        <end position="197"/>
    </location>
</feature>
<dbReference type="GO" id="GO:0010181">
    <property type="term" value="F:FMN binding"/>
    <property type="evidence" value="ECO:0007669"/>
    <property type="project" value="UniProtKB-UniRule"/>
</dbReference>
<dbReference type="PANTHER" id="PTHR43741:SF4">
    <property type="entry name" value="FMN-DEPENDENT NADH:QUINONE OXIDOREDUCTASE"/>
    <property type="match status" value="1"/>
</dbReference>
<evidence type="ECO:0000256" key="1">
    <source>
        <dbReference type="ARBA" id="ARBA00022630"/>
    </source>
</evidence>
<dbReference type="AlphaFoldDB" id="A0A5S5DA79"/>
<keyword evidence="1 6" id="KW-0285">Flavoprotein</keyword>
<dbReference type="EC" id="1.6.5.-" evidence="6"/>
<protein>
    <recommendedName>
        <fullName evidence="6">FMN dependent NADH:quinone oxidoreductase</fullName>
        <ecNumber evidence="6">1.6.5.-</ecNumber>
    </recommendedName>
    <alternativeName>
        <fullName evidence="6">Azo-dye reductase</fullName>
    </alternativeName>
    <alternativeName>
        <fullName evidence="6">FMN-dependent NADH-azo compound oxidoreductase</fullName>
    </alternativeName>
    <alternativeName>
        <fullName evidence="6">FMN-dependent NADH-azoreductase</fullName>
        <ecNumber evidence="6">1.7.1.17</ecNumber>
    </alternativeName>
</protein>
<dbReference type="InterPro" id="IPR023048">
    <property type="entry name" value="NADH:quinone_OxRdtase_FMN_depd"/>
</dbReference>
<dbReference type="GO" id="GO:0009055">
    <property type="term" value="F:electron transfer activity"/>
    <property type="evidence" value="ECO:0007669"/>
    <property type="project" value="UniProtKB-UniRule"/>
</dbReference>
<dbReference type="InterPro" id="IPR050104">
    <property type="entry name" value="FMN-dep_NADH:Q_OxRdtase_AzoR1"/>
</dbReference>
<comment type="similarity">
    <text evidence="6">Belongs to the azoreductase type 1 family.</text>
</comment>
<keyword evidence="9" id="KW-1185">Reference proteome</keyword>
<feature type="binding site" evidence="6">
    <location>
        <begin position="94"/>
        <end position="97"/>
    </location>
    <ligand>
        <name>FMN</name>
        <dbReference type="ChEBI" id="CHEBI:58210"/>
    </ligand>
</feature>
<comment type="catalytic activity">
    <reaction evidence="6">
        <text>2 a quinone + NADH + H(+) = 2 a 1,4-benzosemiquinone + NAD(+)</text>
        <dbReference type="Rhea" id="RHEA:65952"/>
        <dbReference type="ChEBI" id="CHEBI:15378"/>
        <dbReference type="ChEBI" id="CHEBI:57540"/>
        <dbReference type="ChEBI" id="CHEBI:57945"/>
        <dbReference type="ChEBI" id="CHEBI:132124"/>
        <dbReference type="ChEBI" id="CHEBI:134225"/>
    </reaction>
</comment>
<gene>
    <name evidence="6" type="primary">azoR</name>
    <name evidence="8" type="ORF">BC792_11636</name>
</gene>
<comment type="cofactor">
    <cofactor evidence="6">
        <name>FMN</name>
        <dbReference type="ChEBI" id="CHEBI:58210"/>
    </cofactor>
    <text evidence="6">Binds 1 FMN per subunit.</text>
</comment>
<comment type="subunit">
    <text evidence="6">Homodimer.</text>
</comment>
<comment type="caution">
    <text evidence="8">The sequence shown here is derived from an EMBL/GenBank/DDBJ whole genome shotgun (WGS) entry which is preliminary data.</text>
</comment>
<proteinExistence type="inferred from homology"/>
<dbReference type="RefSeq" id="WP_148909265.1">
    <property type="nucleotide sequence ID" value="NZ_VNHX01000016.1"/>
</dbReference>
<keyword evidence="2 6" id="KW-0288">FMN</keyword>
<reference evidence="8 9" key="1">
    <citation type="submission" date="2019-07" db="EMBL/GenBank/DDBJ databases">
        <title>Genomic Encyclopedia of Archaeal and Bacterial Type Strains, Phase II (KMG-II): from individual species to whole genera.</title>
        <authorList>
            <person name="Goeker M."/>
        </authorList>
    </citation>
    <scope>NUCLEOTIDE SEQUENCE [LARGE SCALE GENOMIC DNA]</scope>
    <source>
        <strain evidence="8 9">DSM 18850</strain>
    </source>
</reference>
<dbReference type="GO" id="GO:0016655">
    <property type="term" value="F:oxidoreductase activity, acting on NAD(P)H, quinone or similar compound as acceptor"/>
    <property type="evidence" value="ECO:0007669"/>
    <property type="project" value="InterPro"/>
</dbReference>
<dbReference type="EC" id="1.7.1.17" evidence="6"/>
<evidence type="ECO:0000313" key="9">
    <source>
        <dbReference type="Proteomes" id="UP000325105"/>
    </source>
</evidence>
<dbReference type="Proteomes" id="UP000325105">
    <property type="component" value="Unassembled WGS sequence"/>
</dbReference>
<dbReference type="InterPro" id="IPR029039">
    <property type="entry name" value="Flavoprotein-like_sf"/>
</dbReference>
<dbReference type="OrthoDB" id="9805013at2"/>
<dbReference type="InterPro" id="IPR003680">
    <property type="entry name" value="Flavodoxin_fold"/>
</dbReference>
<keyword evidence="3 6" id="KW-0560">Oxidoreductase</keyword>
<sequence>MQILHVVTSINGNQSMSHKLGEAIVRRLQEQADADILVRNLADSPLPHLDGQLLRAFFTPADQRPAQMAETVKLSEEAVRELFQADSIVIDVPMYNFSIPSTLKAWIDHIARAGVTFRYTENGPEGLVKGKKIYLAISSGGVYSEGALQDFDFTERYLRSVLGFMGMTDITAFRVEGVSLPDLREVAWPKALQTVEAFAF</sequence>
<dbReference type="SUPFAM" id="SSF52218">
    <property type="entry name" value="Flavoproteins"/>
    <property type="match status" value="1"/>
</dbReference>
<comment type="function">
    <text evidence="6">Quinone reductase that provides resistance to thiol-specific stress caused by electrophilic quinones.</text>
</comment>
<evidence type="ECO:0000256" key="3">
    <source>
        <dbReference type="ARBA" id="ARBA00023002"/>
    </source>
</evidence>
<evidence type="ECO:0000256" key="2">
    <source>
        <dbReference type="ARBA" id="ARBA00022643"/>
    </source>
</evidence>
<dbReference type="Pfam" id="PF02525">
    <property type="entry name" value="Flavodoxin_2"/>
    <property type="match status" value="1"/>
</dbReference>
<feature type="binding site" evidence="6">
    <location>
        <begin position="138"/>
        <end position="141"/>
    </location>
    <ligand>
        <name>FMN</name>
        <dbReference type="ChEBI" id="CHEBI:58210"/>
    </ligand>
</feature>
<evidence type="ECO:0000256" key="5">
    <source>
        <dbReference type="ARBA" id="ARBA00048542"/>
    </source>
</evidence>
<evidence type="ECO:0000256" key="6">
    <source>
        <dbReference type="HAMAP-Rule" id="MF_01216"/>
    </source>
</evidence>
<comment type="catalytic activity">
    <reaction evidence="5">
        <text>N,N-dimethyl-1,4-phenylenediamine + anthranilate + 2 NAD(+) = 2-(4-dimethylaminophenyl)diazenylbenzoate + 2 NADH + 2 H(+)</text>
        <dbReference type="Rhea" id="RHEA:55872"/>
        <dbReference type="ChEBI" id="CHEBI:15378"/>
        <dbReference type="ChEBI" id="CHEBI:15783"/>
        <dbReference type="ChEBI" id="CHEBI:16567"/>
        <dbReference type="ChEBI" id="CHEBI:57540"/>
        <dbReference type="ChEBI" id="CHEBI:57945"/>
        <dbReference type="ChEBI" id="CHEBI:71579"/>
        <dbReference type="EC" id="1.7.1.17"/>
    </reaction>
    <physiologicalReaction direction="right-to-left" evidence="5">
        <dbReference type="Rhea" id="RHEA:55874"/>
    </physiologicalReaction>
</comment>
<dbReference type="Gene3D" id="3.40.50.360">
    <property type="match status" value="1"/>
</dbReference>
<comment type="function">
    <text evidence="6">Also exhibits azoreductase activity. Catalyzes the reductive cleavage of the azo bond in aromatic azo compounds to the corresponding amines.</text>
</comment>
<keyword evidence="4 6" id="KW-0520">NAD</keyword>
<evidence type="ECO:0000313" key="8">
    <source>
        <dbReference type="EMBL" id="TYP92434.1"/>
    </source>
</evidence>
<organism evidence="8 9">
    <name type="scientific">Sphingobacterium allocomposti</name>
    <dbReference type="NCBI Taxonomy" id="415956"/>
    <lineage>
        <taxon>Bacteria</taxon>
        <taxon>Pseudomonadati</taxon>
        <taxon>Bacteroidota</taxon>
        <taxon>Sphingobacteriia</taxon>
        <taxon>Sphingobacteriales</taxon>
        <taxon>Sphingobacteriaceae</taxon>
        <taxon>Sphingobacterium</taxon>
    </lineage>
</organism>
<evidence type="ECO:0000256" key="4">
    <source>
        <dbReference type="ARBA" id="ARBA00023027"/>
    </source>
</evidence>
<dbReference type="PANTHER" id="PTHR43741">
    <property type="entry name" value="FMN-DEPENDENT NADH-AZOREDUCTASE 1"/>
    <property type="match status" value="1"/>
</dbReference>
<evidence type="ECO:0000259" key="7">
    <source>
        <dbReference type="Pfam" id="PF02525"/>
    </source>
</evidence>